<keyword evidence="4 6" id="KW-0699">rRNA-binding</keyword>
<dbReference type="GO" id="GO:0019843">
    <property type="term" value="F:rRNA binding"/>
    <property type="evidence" value="ECO:0007669"/>
    <property type="project" value="UniProtKB-UniRule"/>
</dbReference>
<evidence type="ECO:0000256" key="6">
    <source>
        <dbReference type="RuleBase" id="RU004524"/>
    </source>
</evidence>
<dbReference type="Gene3D" id="1.10.287.10">
    <property type="entry name" value="S15/NS1, RNA-binding"/>
    <property type="match status" value="1"/>
</dbReference>
<dbReference type="PANTHER" id="PTHR23321:SF26">
    <property type="entry name" value="SMALL RIBOSOMAL SUBUNIT PROTEIN US15M"/>
    <property type="match status" value="1"/>
</dbReference>
<comment type="function">
    <text evidence="4 6">One of the primary rRNA binding proteins, it binds directly to 16S rRNA where it helps nucleate assembly of the platform of the 30S subunit by binding and bridging several RNA helices of the 16S rRNA.</text>
</comment>
<dbReference type="InterPro" id="IPR005290">
    <property type="entry name" value="Ribosomal_uS15_bac-type"/>
</dbReference>
<sequence>MSYLTVEKKANIFKEFGGSEKNTGSIEAQIALLTLRITSISDHMKQNKKDFSSNRGLMKMVGQRKRLLSYLAKTDLSGYRALLEKLGLRK</sequence>
<dbReference type="FunFam" id="1.10.287.10:FF:000002">
    <property type="entry name" value="30S ribosomal protein S15"/>
    <property type="match status" value="1"/>
</dbReference>
<dbReference type="SUPFAM" id="SSF47060">
    <property type="entry name" value="S15/NS1 RNA-binding domain"/>
    <property type="match status" value="1"/>
</dbReference>
<reference evidence="7 8" key="1">
    <citation type="journal article" date="2013" name="Stand. Genomic Sci.">
        <title>Genomic Encyclopedia of Type Strains, Phase I: The one thousand microbial genomes (KMG-I) project.</title>
        <authorList>
            <person name="Kyrpides N.C."/>
            <person name="Woyke T."/>
            <person name="Eisen J.A."/>
            <person name="Garrity G."/>
            <person name="Lilburn T.G."/>
            <person name="Beck B.J."/>
            <person name="Whitman W.B."/>
            <person name="Hugenholtz P."/>
            <person name="Klenk H.P."/>
        </authorList>
    </citation>
    <scope>NUCLEOTIDE SEQUENCE [LARGE SCALE GENOMIC DNA]</scope>
    <source>
        <strain evidence="7 8">DSM 13484</strain>
    </source>
</reference>
<dbReference type="NCBIfam" id="TIGR00952">
    <property type="entry name" value="S15_bact"/>
    <property type="match status" value="1"/>
</dbReference>
<dbReference type="RefSeq" id="WP_145719191.1">
    <property type="nucleotide sequence ID" value="NZ_BAAAFY010000003.1"/>
</dbReference>
<dbReference type="OrthoDB" id="9799262at2"/>
<evidence type="ECO:0000256" key="2">
    <source>
        <dbReference type="ARBA" id="ARBA00023274"/>
    </source>
</evidence>
<gene>
    <name evidence="4" type="primary">rpsO</name>
    <name evidence="7" type="ORF">LX66_5379</name>
</gene>
<comment type="subunit">
    <text evidence="3 4">Part of the 30S ribosomal subunit. Forms a bridge to the 50S subunit in the 70S ribosome, contacting the 23S rRNA.</text>
</comment>
<evidence type="ECO:0000313" key="8">
    <source>
        <dbReference type="Proteomes" id="UP000316778"/>
    </source>
</evidence>
<dbReference type="Gene3D" id="6.10.250.3130">
    <property type="match status" value="1"/>
</dbReference>
<dbReference type="HAMAP" id="MF_01343_B">
    <property type="entry name" value="Ribosomal_uS15_B"/>
    <property type="match status" value="1"/>
</dbReference>
<keyword evidence="4 6" id="KW-0694">RNA-binding</keyword>
<evidence type="ECO:0000256" key="4">
    <source>
        <dbReference type="HAMAP-Rule" id="MF_01343"/>
    </source>
</evidence>
<dbReference type="PANTHER" id="PTHR23321">
    <property type="entry name" value="RIBOSOMAL PROTEIN S15, BACTERIAL AND ORGANELLAR"/>
    <property type="match status" value="1"/>
</dbReference>
<proteinExistence type="inferred from homology"/>
<keyword evidence="1 4" id="KW-0689">Ribosomal protein</keyword>
<evidence type="ECO:0000313" key="7">
    <source>
        <dbReference type="EMBL" id="TWI82062.1"/>
    </source>
</evidence>
<name>A0A562SLG3_CHIJA</name>
<evidence type="ECO:0000256" key="5">
    <source>
        <dbReference type="RuleBase" id="RU003919"/>
    </source>
</evidence>
<dbReference type="GO" id="GO:0006412">
    <property type="term" value="P:translation"/>
    <property type="evidence" value="ECO:0007669"/>
    <property type="project" value="UniProtKB-UniRule"/>
</dbReference>
<accession>A0A562SLG3</accession>
<dbReference type="AlphaFoldDB" id="A0A562SLG3"/>
<dbReference type="InterPro" id="IPR009068">
    <property type="entry name" value="uS15_NS1_RNA-bd_sf"/>
</dbReference>
<comment type="caution">
    <text evidence="7">The sequence shown here is derived from an EMBL/GenBank/DDBJ whole genome shotgun (WGS) entry which is preliminary data.</text>
</comment>
<dbReference type="PROSITE" id="PS00362">
    <property type="entry name" value="RIBOSOMAL_S15"/>
    <property type="match status" value="1"/>
</dbReference>
<dbReference type="GO" id="GO:0022627">
    <property type="term" value="C:cytosolic small ribosomal subunit"/>
    <property type="evidence" value="ECO:0007669"/>
    <property type="project" value="TreeGrafter"/>
</dbReference>
<comment type="function">
    <text evidence="4">Forms an intersubunit bridge (bridge B4) with the 23S rRNA of the 50S subunit in the ribosome.</text>
</comment>
<dbReference type="EMBL" id="VLLG01000007">
    <property type="protein sequence ID" value="TWI82062.1"/>
    <property type="molecule type" value="Genomic_DNA"/>
</dbReference>
<dbReference type="InterPro" id="IPR000589">
    <property type="entry name" value="Ribosomal_uS15"/>
</dbReference>
<organism evidence="7 8">
    <name type="scientific">Chitinophaga japonensis</name>
    <name type="common">Flexibacter japonensis</name>
    <dbReference type="NCBI Taxonomy" id="104662"/>
    <lineage>
        <taxon>Bacteria</taxon>
        <taxon>Pseudomonadati</taxon>
        <taxon>Bacteroidota</taxon>
        <taxon>Chitinophagia</taxon>
        <taxon>Chitinophagales</taxon>
        <taxon>Chitinophagaceae</taxon>
        <taxon>Chitinophaga</taxon>
    </lineage>
</organism>
<keyword evidence="8" id="KW-1185">Reference proteome</keyword>
<protein>
    <recommendedName>
        <fullName evidence="4">Small ribosomal subunit protein uS15</fullName>
    </recommendedName>
</protein>
<dbReference type="Proteomes" id="UP000316778">
    <property type="component" value="Unassembled WGS sequence"/>
</dbReference>
<evidence type="ECO:0000256" key="3">
    <source>
        <dbReference type="ARBA" id="ARBA00064542"/>
    </source>
</evidence>
<dbReference type="SMART" id="SM01387">
    <property type="entry name" value="Ribosomal_S15"/>
    <property type="match status" value="1"/>
</dbReference>
<keyword evidence="2 4" id="KW-0687">Ribonucleoprotein</keyword>
<dbReference type="CDD" id="cd00353">
    <property type="entry name" value="Ribosomal_S15p_S13e"/>
    <property type="match status" value="1"/>
</dbReference>
<evidence type="ECO:0000256" key="1">
    <source>
        <dbReference type="ARBA" id="ARBA00022980"/>
    </source>
</evidence>
<comment type="similarity">
    <text evidence="4 5">Belongs to the universal ribosomal protein uS15 family.</text>
</comment>
<dbReference type="GO" id="GO:0003735">
    <property type="term" value="F:structural constituent of ribosome"/>
    <property type="evidence" value="ECO:0007669"/>
    <property type="project" value="InterPro"/>
</dbReference>
<dbReference type="Pfam" id="PF00312">
    <property type="entry name" value="Ribosomal_S15"/>
    <property type="match status" value="1"/>
</dbReference>